<evidence type="ECO:0000259" key="2">
    <source>
        <dbReference type="Pfam" id="PF09977"/>
    </source>
</evidence>
<name>A0A5C6AUV6_9BACT</name>
<dbReference type="InterPro" id="IPR028087">
    <property type="entry name" value="Tad_N"/>
</dbReference>
<dbReference type="RefSeq" id="WP_231742098.1">
    <property type="nucleotide sequence ID" value="NZ_CP151726.1"/>
</dbReference>
<sequence length="363" mass="38444" precursor="true">MAILAIIVLAGLTALLAMAADFGHINVARSEMKRSADAAALSACWELYDGTVSGASAEATKNDIVDMASQIASANEISSRGPALNGDSDVEVGYYDPDQPGQIDTSVPDRFNAVRVNLSQIDGSNGEVPLFFGDVTGRHSQSMQTSSIAAMFKAISGFKTPPSSDQNLQILPIALDLETWESVVAKETTDNFKYVNGQVTSGSDGYFECSLFPTGTGSPGNRGTVDIGSSNNSTSDLRRQILHGISADDMNQLGKPLQLDTAGTLELNGDTGLSAGIKAQLEQIIGQKRIIPIFTTVSGNGNNATYTIVRFEGIRVLGVKLTGPMNKKHLTIQPAPMVARHSIILEGGVEESDFLFTPVMLVE</sequence>
<protein>
    <recommendedName>
        <fullName evidence="6">Flp pilus-assembly TadG-like N-terminal domain-containing protein</fullName>
    </recommendedName>
</protein>
<accession>A0A5C6AUV6</accession>
<evidence type="ECO:0008006" key="6">
    <source>
        <dbReference type="Google" id="ProtNLM"/>
    </source>
</evidence>
<proteinExistence type="predicted"/>
<keyword evidence="1" id="KW-0732">Signal</keyword>
<dbReference type="EMBL" id="SJPN01000004">
    <property type="protein sequence ID" value="TWU02802.1"/>
    <property type="molecule type" value="Genomic_DNA"/>
</dbReference>
<evidence type="ECO:0000313" key="4">
    <source>
        <dbReference type="EMBL" id="TWU02802.1"/>
    </source>
</evidence>
<feature type="chain" id="PRO_5022934382" description="Flp pilus-assembly TadG-like N-terminal domain-containing protein" evidence="1">
    <location>
        <begin position="20"/>
        <end position="363"/>
    </location>
</feature>
<dbReference type="InterPro" id="IPR018705">
    <property type="entry name" value="DUF2134_membrane"/>
</dbReference>
<dbReference type="AlphaFoldDB" id="A0A5C6AUV6"/>
<dbReference type="Pfam" id="PF13400">
    <property type="entry name" value="Tad"/>
    <property type="match status" value="1"/>
</dbReference>
<keyword evidence="5" id="KW-1185">Reference proteome</keyword>
<feature type="domain" description="DUF2134" evidence="2">
    <location>
        <begin position="65"/>
        <end position="149"/>
    </location>
</feature>
<dbReference type="Pfam" id="PF09977">
    <property type="entry name" value="Tad_C"/>
    <property type="match status" value="1"/>
</dbReference>
<evidence type="ECO:0000313" key="5">
    <source>
        <dbReference type="Proteomes" id="UP000320176"/>
    </source>
</evidence>
<dbReference type="Proteomes" id="UP000320176">
    <property type="component" value="Unassembled WGS sequence"/>
</dbReference>
<comment type="caution">
    <text evidence="4">The sequence shown here is derived from an EMBL/GenBank/DDBJ whole genome shotgun (WGS) entry which is preliminary data.</text>
</comment>
<feature type="signal peptide" evidence="1">
    <location>
        <begin position="1"/>
        <end position="19"/>
    </location>
</feature>
<gene>
    <name evidence="4" type="ORF">Pla52n_38620</name>
</gene>
<organism evidence="4 5">
    <name type="scientific">Stieleria varia</name>
    <dbReference type="NCBI Taxonomy" id="2528005"/>
    <lineage>
        <taxon>Bacteria</taxon>
        <taxon>Pseudomonadati</taxon>
        <taxon>Planctomycetota</taxon>
        <taxon>Planctomycetia</taxon>
        <taxon>Pirellulales</taxon>
        <taxon>Pirellulaceae</taxon>
        <taxon>Stieleria</taxon>
    </lineage>
</organism>
<evidence type="ECO:0000256" key="1">
    <source>
        <dbReference type="SAM" id="SignalP"/>
    </source>
</evidence>
<reference evidence="4 5" key="1">
    <citation type="submission" date="2019-02" db="EMBL/GenBank/DDBJ databases">
        <title>Deep-cultivation of Planctomycetes and their phenomic and genomic characterization uncovers novel biology.</title>
        <authorList>
            <person name="Wiegand S."/>
            <person name="Jogler M."/>
            <person name="Boedeker C."/>
            <person name="Pinto D."/>
            <person name="Vollmers J."/>
            <person name="Rivas-Marin E."/>
            <person name="Kohn T."/>
            <person name="Peeters S.H."/>
            <person name="Heuer A."/>
            <person name="Rast P."/>
            <person name="Oberbeckmann S."/>
            <person name="Bunk B."/>
            <person name="Jeske O."/>
            <person name="Meyerdierks A."/>
            <person name="Storesund J.E."/>
            <person name="Kallscheuer N."/>
            <person name="Luecker S."/>
            <person name="Lage O.M."/>
            <person name="Pohl T."/>
            <person name="Merkel B.J."/>
            <person name="Hornburger P."/>
            <person name="Mueller R.-W."/>
            <person name="Bruemmer F."/>
            <person name="Labrenz M."/>
            <person name="Spormann A.M."/>
            <person name="Op Den Camp H."/>
            <person name="Overmann J."/>
            <person name="Amann R."/>
            <person name="Jetten M.S.M."/>
            <person name="Mascher T."/>
            <person name="Medema M.H."/>
            <person name="Devos D.P."/>
            <person name="Kaster A.-K."/>
            <person name="Ovreas L."/>
            <person name="Rohde M."/>
            <person name="Galperin M.Y."/>
            <person name="Jogler C."/>
        </authorList>
    </citation>
    <scope>NUCLEOTIDE SEQUENCE [LARGE SCALE GENOMIC DNA]</scope>
    <source>
        <strain evidence="4 5">Pla52n</strain>
    </source>
</reference>
<evidence type="ECO:0000259" key="3">
    <source>
        <dbReference type="Pfam" id="PF13400"/>
    </source>
</evidence>
<feature type="domain" description="Putative Flp pilus-assembly TadG-like N-terminal" evidence="3">
    <location>
        <begin position="1"/>
        <end position="43"/>
    </location>
</feature>